<dbReference type="InterPro" id="IPR052539">
    <property type="entry name" value="MGD_biosynthesis_adapter"/>
</dbReference>
<dbReference type="InterPro" id="IPR027417">
    <property type="entry name" value="P-loop_NTPase"/>
</dbReference>
<dbReference type="Pfam" id="PF03205">
    <property type="entry name" value="MobB"/>
    <property type="match status" value="1"/>
</dbReference>
<dbReference type="CDD" id="cd03116">
    <property type="entry name" value="MobB"/>
    <property type="match status" value="1"/>
</dbReference>
<evidence type="ECO:0000313" key="2">
    <source>
        <dbReference type="EMBL" id="BBE51419.1"/>
    </source>
</evidence>
<accession>A0A2Z6GDL3</accession>
<dbReference type="STRING" id="1188319.OYT1_00885"/>
<sequence>MAKTLTFVGHSGSGKTTLVEKLVREFAQRGLRVATIKHAHHQVQLDTPGKDSWRYTQAGAALSMLVTGEGVQLVAKEIVERDPQQLAQRFIGEADLVLAEGFSLAPGAKIEVVRRAHNPTPRCTVENGLVALVTDVDEAFPQLPHFALDDVDGIVDFILKL</sequence>
<dbReference type="KEGG" id="fam:OYT1_ch1893"/>
<dbReference type="GO" id="GO:0005525">
    <property type="term" value="F:GTP binding"/>
    <property type="evidence" value="ECO:0007669"/>
    <property type="project" value="InterPro"/>
</dbReference>
<feature type="domain" description="Molybdopterin-guanine dinucleotide biosynthesis protein B (MobB)" evidence="1">
    <location>
        <begin position="5"/>
        <end position="135"/>
    </location>
</feature>
<dbReference type="InterPro" id="IPR004435">
    <property type="entry name" value="MobB_dom"/>
</dbReference>
<dbReference type="SUPFAM" id="SSF52540">
    <property type="entry name" value="P-loop containing nucleoside triphosphate hydrolases"/>
    <property type="match status" value="1"/>
</dbReference>
<dbReference type="RefSeq" id="WP_062626088.1">
    <property type="nucleotide sequence ID" value="NZ_AP018738.1"/>
</dbReference>
<organism evidence="2 3">
    <name type="scientific">Ferriphaselus amnicola</name>
    <dbReference type="NCBI Taxonomy" id="1188319"/>
    <lineage>
        <taxon>Bacteria</taxon>
        <taxon>Pseudomonadati</taxon>
        <taxon>Pseudomonadota</taxon>
        <taxon>Betaproteobacteria</taxon>
        <taxon>Nitrosomonadales</taxon>
        <taxon>Gallionellaceae</taxon>
        <taxon>Ferriphaselus</taxon>
    </lineage>
</organism>
<dbReference type="NCBIfam" id="TIGR00176">
    <property type="entry name" value="mobB"/>
    <property type="match status" value="1"/>
</dbReference>
<dbReference type="Proteomes" id="UP000033070">
    <property type="component" value="Chromosome"/>
</dbReference>
<name>A0A2Z6GDL3_9PROT</name>
<reference evidence="2 3" key="1">
    <citation type="submission" date="2018-06" db="EMBL/GenBank/DDBJ databases">
        <title>OYT1 Genome Sequencing.</title>
        <authorList>
            <person name="Kato S."/>
            <person name="Itoh T."/>
            <person name="Ohkuma M."/>
        </authorList>
    </citation>
    <scope>NUCLEOTIDE SEQUENCE [LARGE SCALE GENOMIC DNA]</scope>
    <source>
        <strain evidence="2 3">OYT1</strain>
    </source>
</reference>
<keyword evidence="3" id="KW-1185">Reference proteome</keyword>
<proteinExistence type="predicted"/>
<dbReference type="PANTHER" id="PTHR40072:SF1">
    <property type="entry name" value="MOLYBDOPTERIN-GUANINE DINUCLEOTIDE BIOSYNTHESIS ADAPTER PROTEIN"/>
    <property type="match status" value="1"/>
</dbReference>
<evidence type="ECO:0000259" key="1">
    <source>
        <dbReference type="Pfam" id="PF03205"/>
    </source>
</evidence>
<dbReference type="EMBL" id="AP018738">
    <property type="protein sequence ID" value="BBE51419.1"/>
    <property type="molecule type" value="Genomic_DNA"/>
</dbReference>
<evidence type="ECO:0000313" key="3">
    <source>
        <dbReference type="Proteomes" id="UP000033070"/>
    </source>
</evidence>
<dbReference type="GO" id="GO:0006777">
    <property type="term" value="P:Mo-molybdopterin cofactor biosynthetic process"/>
    <property type="evidence" value="ECO:0007669"/>
    <property type="project" value="InterPro"/>
</dbReference>
<protein>
    <submittedName>
        <fullName evidence="2">Molybdopterin-guanine dinucleotide biosynthesis adapter protein</fullName>
    </submittedName>
</protein>
<gene>
    <name evidence="2" type="ORF">OYT1_ch1893</name>
</gene>
<dbReference type="Gene3D" id="3.40.50.300">
    <property type="entry name" value="P-loop containing nucleotide triphosphate hydrolases"/>
    <property type="match status" value="1"/>
</dbReference>
<dbReference type="OrthoDB" id="9804758at2"/>
<dbReference type="PANTHER" id="PTHR40072">
    <property type="entry name" value="MOLYBDOPTERIN-GUANINE DINUCLEOTIDE BIOSYNTHESIS ADAPTER PROTEIN-RELATED"/>
    <property type="match status" value="1"/>
</dbReference>
<dbReference type="AlphaFoldDB" id="A0A2Z6GDL3"/>